<dbReference type="EC" id="3.2.1.89" evidence="7"/>
<dbReference type="SUPFAM" id="SSF69360">
    <property type="entry name" value="Cell wall binding repeat"/>
    <property type="match status" value="4"/>
</dbReference>
<keyword evidence="4 7" id="KW-0378">Hydrolase</keyword>
<dbReference type="SUPFAM" id="SSF51445">
    <property type="entry name" value="(Trans)glycosidases"/>
    <property type="match status" value="1"/>
</dbReference>
<dbReference type="RefSeq" id="WP_081539964.1">
    <property type="nucleotide sequence ID" value="NZ_NBEB01000067.1"/>
</dbReference>
<sequence length="1479" mass="164352">MEDRKIHYKMYKAGKHWLFAAIAVATLGIGVGEVRADNVSDTASNSTVLSDKTVSTENNSNAESTVIKNNSTAVSTEVGESTSAVETKQEDSSSTKENVDSSSVNKNKIDDSKEKVSSSSSQKEQVTPTVDNTEKTIGVVTPGATQEHKNGNWYLKDSNGKYVSGFQEITDQNKTVYYNPENYQMVYGQKNIDGHWYLFDNVTGALKTGIQYINDQKKLVYYDNKGQMQYGSINVNGKKYDTDKATGAFLGNGQKNIDGKWYLFDNKGNVLTGFQTIANQNKVVYYNPQTAQMVYGQQNINGHWYLFDKVTGARLSGFQNLKAYGENKVVYYASNGQMQYGQQNVNGKWYLFDKVTGAMKTGFQDLKSYGQAKTVYYASNGQMQYGWQWVNNATRYFDKVTGAMQYGQQNINGHWYLFDNTGAMQRGFQYISSQNKLVYYNKDGWMLYGNQNLSGKNVALDKVTGEVKNLRGQQNLDGSWYLFNNNGKVLTGFQNIKDQNKTVYYSPQTAKMQYGQQNVNGKWYLFDKVTGAMKTGFQDLTPYGQKKIVYYNNQGQMQYGWQNINNSKYYFDDFDGSMYTGVHTINQVEYTFDNQGRLLSMNVQQYRELVAQDIATNIKAKTGITVDSDWNNQNDNYLAFTLHDVAQLVAKGQLSATNEAIQTNMKNNGLFEGKTLSIWMNYYNTSDMFKAEHNAVNNYMKDFVVKNSDLKDSVLGVGSTIDGNTVKVAVVLFKLGNTDVTETQATSKIVNKVSDVYSAPGVTSSAVAGLKSGDTLTEKSGVSNSVTTETLTGKKGEKISQNDLKMIFNNLAGNTQGIEGQEVIKGQDGNNYHYVYWLNDKVNGNNVGKQEAFLEANKNAVYGGNIIVNYSATLTWGDPVKENTSNVSTGKPTSQMTADEIALAYKTGTDTGLRYEHVKVEPIKGMTDDMIRGVDVGSYQALVNAGVKFYDFNGNQVSIFKVLKDAGVNWIRLRVWNNPYNADNQTYAGGDDSEFNVMKMATEASSYGMKVLLDFHYSDFWADPAKQPLPKAWAEESGDTLAKSVYNYTRKVLLDLKNAGVNVGMVQVGNEITNGIFGIASNRDKGESYYDIWGNQSDGTLISKYLNAGSKAVRDTLPNAQIAVHIETPNIEKYRNIMNILKKNNVDYDLLGTSYYPFWSTHDGNGWYDNVDLGYGANTPKMLEAIEKLAKNEFGKRVVVLETGWINNVNDSDGTGNSIGANSEIQAYSHDPQGQVDAMSDMYKALVAGNGLGGFWWEPAWIPVKAGWDNWQYNKDASDIYGTGWASRYAVGYAPDSVMYYNGKPTWGGSTWDNVALFDDLGYPLQSLMMYKGFLTGYETPKQVSSAVTFKVTKVWDNNVVVKNALVAGSEVKSTATLNAITDVAAKNLTGVEKNTFNQATLEDIAKGLGGISSALVGNKTYYASNGDAYHYEFWLSEGTSPEQKEWNFYNDNRNAKYGDTLVANVEATLVWGAAPTKA</sequence>
<dbReference type="Pfam" id="PF19258">
    <property type="entry name" value="KxYKxGKxW_sig"/>
    <property type="match status" value="1"/>
</dbReference>
<dbReference type="Gene3D" id="3.20.20.80">
    <property type="entry name" value="Glycosidases"/>
    <property type="match status" value="1"/>
</dbReference>
<evidence type="ECO:0000256" key="1">
    <source>
        <dbReference type="ARBA" id="ARBA00010687"/>
    </source>
</evidence>
<comment type="catalytic activity">
    <reaction evidence="7">
        <text>The enzyme specifically hydrolyzes (1-&gt;4)-beta-D-galactosidic linkages in type I arabinogalactans.</text>
        <dbReference type="EC" id="3.2.1.89"/>
    </reaction>
</comment>
<dbReference type="GO" id="GO:0015926">
    <property type="term" value="F:glucosidase activity"/>
    <property type="evidence" value="ECO:0007669"/>
    <property type="project" value="InterPro"/>
</dbReference>
<evidence type="ECO:0000256" key="5">
    <source>
        <dbReference type="ARBA" id="ARBA00023295"/>
    </source>
</evidence>
<dbReference type="PROSITE" id="PS51170">
    <property type="entry name" value="CW"/>
    <property type="match status" value="2"/>
</dbReference>
<keyword evidence="2" id="KW-0732">Signal</keyword>
<dbReference type="NCBIfam" id="TIGR03715">
    <property type="entry name" value="KxYKxGKxW"/>
    <property type="match status" value="1"/>
</dbReference>
<feature type="compositionally biased region" description="Basic and acidic residues" evidence="8">
    <location>
        <begin position="107"/>
        <end position="116"/>
    </location>
</feature>
<organism evidence="9 10">
    <name type="scientific">Ligilactobacillus salivarius</name>
    <dbReference type="NCBI Taxonomy" id="1624"/>
    <lineage>
        <taxon>Bacteria</taxon>
        <taxon>Bacillati</taxon>
        <taxon>Bacillota</taxon>
        <taxon>Bacilli</taxon>
        <taxon>Lactobacillales</taxon>
        <taxon>Lactobacillaceae</taxon>
        <taxon>Ligilactobacillus</taxon>
    </lineage>
</organism>
<dbReference type="PANTHER" id="PTHR34983:SF2">
    <property type="entry name" value="ENDO-BETA-1,4-GALACTANASE"/>
    <property type="match status" value="1"/>
</dbReference>
<gene>
    <name evidence="9" type="ORF">B6U60_07600</name>
</gene>
<accession>A0A1V9QP19</accession>
<evidence type="ECO:0000256" key="7">
    <source>
        <dbReference type="RuleBase" id="RU361192"/>
    </source>
</evidence>
<feature type="compositionally biased region" description="Low complexity" evidence="8">
    <location>
        <begin position="117"/>
        <end position="126"/>
    </location>
</feature>
<feature type="repeat" description="Cell wall-binding" evidence="6">
    <location>
        <begin position="405"/>
        <end position="424"/>
    </location>
</feature>
<evidence type="ECO:0000313" key="9">
    <source>
        <dbReference type="EMBL" id="OQQ82636.1"/>
    </source>
</evidence>
<feature type="repeat" description="Cell wall-binding" evidence="6">
    <location>
        <begin position="558"/>
        <end position="578"/>
    </location>
</feature>
<keyword evidence="5 7" id="KW-0326">Glycosidase</keyword>
<dbReference type="InterPro" id="IPR011683">
    <property type="entry name" value="Glyco_hydro_53"/>
</dbReference>
<dbReference type="GO" id="GO:0031218">
    <property type="term" value="F:arabinogalactan endo-1,4-beta-galactosidase activity"/>
    <property type="evidence" value="ECO:0007669"/>
    <property type="project" value="UniProtKB-EC"/>
</dbReference>
<dbReference type="InterPro" id="IPR017853">
    <property type="entry name" value="GH"/>
</dbReference>
<feature type="compositionally biased region" description="Polar residues" evidence="8">
    <location>
        <begin position="39"/>
        <end position="86"/>
    </location>
</feature>
<evidence type="ECO:0000256" key="3">
    <source>
        <dbReference type="ARBA" id="ARBA00022737"/>
    </source>
</evidence>
<evidence type="ECO:0000256" key="2">
    <source>
        <dbReference type="ARBA" id="ARBA00022729"/>
    </source>
</evidence>
<comment type="similarity">
    <text evidence="1 7">Belongs to the glycosyl hydrolase 53 family.</text>
</comment>
<protein>
    <recommendedName>
        <fullName evidence="7">Arabinogalactan endo-beta-1,4-galactanase</fullName>
        <ecNumber evidence="7">3.2.1.89</ecNumber>
    </recommendedName>
</protein>
<dbReference type="Gene3D" id="2.10.270.10">
    <property type="entry name" value="Cholin Binding"/>
    <property type="match status" value="6"/>
</dbReference>
<evidence type="ECO:0000256" key="8">
    <source>
        <dbReference type="SAM" id="MobiDB-lite"/>
    </source>
</evidence>
<dbReference type="Proteomes" id="UP000192638">
    <property type="component" value="Unassembled WGS sequence"/>
</dbReference>
<comment type="caution">
    <text evidence="9">The sequence shown here is derived from an EMBL/GenBank/DDBJ whole genome shotgun (WGS) entry which is preliminary data.</text>
</comment>
<dbReference type="EMBL" id="NBEB01000067">
    <property type="protein sequence ID" value="OQQ82636.1"/>
    <property type="molecule type" value="Genomic_DNA"/>
</dbReference>
<evidence type="ECO:0000256" key="4">
    <source>
        <dbReference type="ARBA" id="ARBA00022801"/>
    </source>
</evidence>
<keyword evidence="3" id="KW-0677">Repeat</keyword>
<name>A0A1V9QP19_9LACO</name>
<dbReference type="PANTHER" id="PTHR34983">
    <property type="entry name" value="ARABINOGALACTAN ENDO-BETA-1,4-GALACTANASE A"/>
    <property type="match status" value="1"/>
</dbReference>
<dbReference type="InterPro" id="IPR018337">
    <property type="entry name" value="Cell_wall/Cho-bd_repeat"/>
</dbReference>
<reference evidence="9 10" key="1">
    <citation type="submission" date="2017-03" db="EMBL/GenBank/DDBJ databases">
        <title>Phylogenomics and comparative genomics of Lactobacillus salivarius, a mammalian gut commensal.</title>
        <authorList>
            <person name="Harris H.M."/>
        </authorList>
    </citation>
    <scope>NUCLEOTIDE SEQUENCE [LARGE SCALE GENOMIC DNA]</scope>
    <source>
        <strain evidence="9 10">LMG 14477</strain>
    </source>
</reference>
<evidence type="ECO:0000256" key="6">
    <source>
        <dbReference type="PROSITE-ProRule" id="PRU00591"/>
    </source>
</evidence>
<evidence type="ECO:0000313" key="10">
    <source>
        <dbReference type="Proteomes" id="UP000192638"/>
    </source>
</evidence>
<dbReference type="Pfam" id="PF07745">
    <property type="entry name" value="Glyco_hydro_53"/>
    <property type="match status" value="1"/>
</dbReference>
<dbReference type="GO" id="GO:0045490">
    <property type="term" value="P:pectin catabolic process"/>
    <property type="evidence" value="ECO:0007669"/>
    <property type="project" value="TreeGrafter"/>
</dbReference>
<proteinExistence type="inferred from homology"/>
<feature type="region of interest" description="Disordered" evidence="8">
    <location>
        <begin position="39"/>
        <end position="152"/>
    </location>
</feature>
<feature type="compositionally biased region" description="Basic and acidic residues" evidence="8">
    <location>
        <begin position="87"/>
        <end position="99"/>
    </location>
</feature>
<dbReference type="InterPro" id="IPR022263">
    <property type="entry name" value="KxYKxGKxW"/>
</dbReference>